<dbReference type="NCBIfam" id="TIGR00636">
    <property type="entry name" value="PduO_Nterm"/>
    <property type="match status" value="1"/>
</dbReference>
<dbReference type="InterPro" id="IPR016030">
    <property type="entry name" value="CblAdoTrfase-like"/>
</dbReference>
<organism evidence="6 7">
    <name type="scientific">Tanticharoenia sakaeratensis NBRC 103193</name>
    <dbReference type="NCBI Taxonomy" id="1231623"/>
    <lineage>
        <taxon>Bacteria</taxon>
        <taxon>Pseudomonadati</taxon>
        <taxon>Pseudomonadota</taxon>
        <taxon>Alphaproteobacteria</taxon>
        <taxon>Acetobacterales</taxon>
        <taxon>Acetobacteraceae</taxon>
        <taxon>Tanticharoenia</taxon>
    </lineage>
</organism>
<dbReference type="PANTHER" id="PTHR12213:SF0">
    <property type="entry name" value="CORRINOID ADENOSYLTRANSFERASE MMAB"/>
    <property type="match status" value="1"/>
</dbReference>
<dbReference type="AlphaFoldDB" id="A0A0D6MKC4"/>
<dbReference type="EC" id="2.5.1.17" evidence="4"/>
<keyword evidence="7" id="KW-1185">Reference proteome</keyword>
<dbReference type="Gene3D" id="1.20.1200.10">
    <property type="entry name" value="Cobalamin adenosyltransferase-like"/>
    <property type="match status" value="1"/>
</dbReference>
<dbReference type="SUPFAM" id="SSF89028">
    <property type="entry name" value="Cobalamin adenosyltransferase-like"/>
    <property type="match status" value="1"/>
</dbReference>
<evidence type="ECO:0000256" key="1">
    <source>
        <dbReference type="ARBA" id="ARBA00022679"/>
    </source>
</evidence>
<dbReference type="InterPro" id="IPR029499">
    <property type="entry name" value="PduO-typ"/>
</dbReference>
<evidence type="ECO:0000256" key="3">
    <source>
        <dbReference type="ARBA" id="ARBA00022840"/>
    </source>
</evidence>
<comment type="catalytic activity">
    <reaction evidence="4">
        <text>2 cob(II)yrinate a,c diamide + reduced [electron-transfer flavoprotein] + 2 ATP = 2 adenosylcob(III)yrinate a,c-diamide + 2 triphosphate + oxidized [electron-transfer flavoprotein] + 3 H(+)</text>
        <dbReference type="Rhea" id="RHEA:11528"/>
        <dbReference type="Rhea" id="RHEA-COMP:10685"/>
        <dbReference type="Rhea" id="RHEA-COMP:10686"/>
        <dbReference type="ChEBI" id="CHEBI:15378"/>
        <dbReference type="ChEBI" id="CHEBI:18036"/>
        <dbReference type="ChEBI" id="CHEBI:30616"/>
        <dbReference type="ChEBI" id="CHEBI:57692"/>
        <dbReference type="ChEBI" id="CHEBI:58307"/>
        <dbReference type="ChEBI" id="CHEBI:58503"/>
        <dbReference type="ChEBI" id="CHEBI:58537"/>
        <dbReference type="EC" id="2.5.1.17"/>
    </reaction>
</comment>
<keyword evidence="1 4" id="KW-0808">Transferase</keyword>
<evidence type="ECO:0000256" key="2">
    <source>
        <dbReference type="ARBA" id="ARBA00022741"/>
    </source>
</evidence>
<keyword evidence="4" id="KW-0169">Cobalamin biosynthesis</keyword>
<dbReference type="RefSeq" id="WP_048848646.1">
    <property type="nucleotide sequence ID" value="NZ_BALE01000016.1"/>
</dbReference>
<comment type="similarity">
    <text evidence="4">Belongs to the Cob(I)alamin adenosyltransferase family.</text>
</comment>
<reference evidence="6 7" key="1">
    <citation type="submission" date="2012-10" db="EMBL/GenBank/DDBJ databases">
        <title>Genome sequencing of Tanticharoenia sakaeratensis NBRC 103193.</title>
        <authorList>
            <person name="Azuma Y."/>
            <person name="Hadano H."/>
            <person name="Hirakawa H."/>
            <person name="Matsushita K."/>
        </authorList>
    </citation>
    <scope>NUCLEOTIDE SEQUENCE [LARGE SCALE GENOMIC DNA]</scope>
    <source>
        <strain evidence="6 7">NBRC 103193</strain>
    </source>
</reference>
<evidence type="ECO:0000313" key="7">
    <source>
        <dbReference type="Proteomes" id="UP000032679"/>
    </source>
</evidence>
<dbReference type="Pfam" id="PF01923">
    <property type="entry name" value="Cob_adeno_trans"/>
    <property type="match status" value="1"/>
</dbReference>
<dbReference type="PANTHER" id="PTHR12213">
    <property type="entry name" value="CORRINOID ADENOSYLTRANSFERASE"/>
    <property type="match status" value="1"/>
</dbReference>
<dbReference type="EMBL" id="BALE01000016">
    <property type="protein sequence ID" value="GAN54087.1"/>
    <property type="molecule type" value="Genomic_DNA"/>
</dbReference>
<gene>
    <name evidence="6" type="ORF">Tasa_016_007</name>
</gene>
<evidence type="ECO:0000256" key="4">
    <source>
        <dbReference type="RuleBase" id="RU366026"/>
    </source>
</evidence>
<evidence type="ECO:0000259" key="5">
    <source>
        <dbReference type="Pfam" id="PF01923"/>
    </source>
</evidence>
<keyword evidence="3 4" id="KW-0067">ATP-binding</keyword>
<sequence length="190" mass="20099">MTRPDPVVRIDRVTTRGGDGGMTSLGDGARVAKSAPLIAAIGDVDEANAALGIVAAALEPAHPQRQVIANLQSALFDLGADLCQPNSDRPACLTDQAVLQLEAAAEQLRAVQPPLTSFVLPGGTPAAAHAHLARTIARRAERTVVAAGRWPDGGPQLRLLNRLSDYLFVLARHLNRDGQDDILWVPSRTT</sequence>
<dbReference type="GO" id="GO:0009236">
    <property type="term" value="P:cobalamin biosynthetic process"/>
    <property type="evidence" value="ECO:0007669"/>
    <property type="project" value="UniProtKB-UniRule"/>
</dbReference>
<dbReference type="Proteomes" id="UP000032679">
    <property type="component" value="Unassembled WGS sequence"/>
</dbReference>
<dbReference type="GO" id="GO:0008817">
    <property type="term" value="F:corrinoid adenosyltransferase activity"/>
    <property type="evidence" value="ECO:0007669"/>
    <property type="project" value="UniProtKB-UniRule"/>
</dbReference>
<dbReference type="OrthoDB" id="9778896at2"/>
<dbReference type="UniPathway" id="UPA00148">
    <property type="reaction ID" value="UER00233"/>
</dbReference>
<proteinExistence type="inferred from homology"/>
<comment type="caution">
    <text evidence="6">The sequence shown here is derived from an EMBL/GenBank/DDBJ whole genome shotgun (WGS) entry which is preliminary data.</text>
</comment>
<keyword evidence="2 4" id="KW-0547">Nucleotide-binding</keyword>
<accession>A0A0D6MKC4</accession>
<dbReference type="STRING" id="1231623.Tasa_016_007"/>
<feature type="domain" description="Cobalamin adenosyltransferase-like" evidence="5">
    <location>
        <begin position="14"/>
        <end position="173"/>
    </location>
</feature>
<evidence type="ECO:0000313" key="6">
    <source>
        <dbReference type="EMBL" id="GAN54087.1"/>
    </source>
</evidence>
<comment type="catalytic activity">
    <reaction evidence="4">
        <text>2 cob(II)alamin + reduced [electron-transfer flavoprotein] + 2 ATP = 2 adenosylcob(III)alamin + 2 triphosphate + oxidized [electron-transfer flavoprotein] + 3 H(+)</text>
        <dbReference type="Rhea" id="RHEA:28671"/>
        <dbReference type="Rhea" id="RHEA-COMP:10685"/>
        <dbReference type="Rhea" id="RHEA-COMP:10686"/>
        <dbReference type="ChEBI" id="CHEBI:15378"/>
        <dbReference type="ChEBI" id="CHEBI:16304"/>
        <dbReference type="ChEBI" id="CHEBI:18036"/>
        <dbReference type="ChEBI" id="CHEBI:18408"/>
        <dbReference type="ChEBI" id="CHEBI:30616"/>
        <dbReference type="ChEBI" id="CHEBI:57692"/>
        <dbReference type="ChEBI" id="CHEBI:58307"/>
        <dbReference type="EC" id="2.5.1.17"/>
    </reaction>
</comment>
<comment type="pathway">
    <text evidence="4">Cofactor biosynthesis; adenosylcobalamin biosynthesis; adenosylcobalamin from cob(II)yrinate a,c-diamide: step 2/7.</text>
</comment>
<name>A0A0D6MKC4_9PROT</name>
<protein>
    <recommendedName>
        <fullName evidence="4">Corrinoid adenosyltransferase</fullName>
        <ecNumber evidence="4">2.5.1.17</ecNumber>
    </recommendedName>
    <alternativeName>
        <fullName evidence="4">Cob(II)alamin adenosyltransferase</fullName>
    </alternativeName>
    <alternativeName>
        <fullName evidence="4">Cob(II)yrinic acid a,c-diamide adenosyltransferase</fullName>
    </alternativeName>
    <alternativeName>
        <fullName evidence="4">Cobinamide/cobalamin adenosyltransferase</fullName>
    </alternativeName>
</protein>
<dbReference type="GO" id="GO:0005524">
    <property type="term" value="F:ATP binding"/>
    <property type="evidence" value="ECO:0007669"/>
    <property type="project" value="UniProtKB-UniRule"/>
</dbReference>
<dbReference type="InterPro" id="IPR036451">
    <property type="entry name" value="CblAdoTrfase-like_sf"/>
</dbReference>